<protein>
    <submittedName>
        <fullName evidence="1">Uncharacterized protein</fullName>
    </submittedName>
</protein>
<accession>A0A4Y2PUW8</accession>
<sequence>MDRNAEQRMKVKIYVKLSNDRLKRLRRFTVMRQCLICSVSCGIATETMLIAFCNACNIIHREFVPQGQTVNKVVLRISMMFEKESDESNQIPAGV</sequence>
<dbReference type="EMBL" id="BGPR01294978">
    <property type="protein sequence ID" value="GBN53926.1"/>
    <property type="molecule type" value="Genomic_DNA"/>
</dbReference>
<name>A0A4Y2PUW8_ARAVE</name>
<evidence type="ECO:0000313" key="1">
    <source>
        <dbReference type="EMBL" id="GBN53926.1"/>
    </source>
</evidence>
<dbReference type="Proteomes" id="UP000499080">
    <property type="component" value="Unassembled WGS sequence"/>
</dbReference>
<comment type="caution">
    <text evidence="1">The sequence shown here is derived from an EMBL/GenBank/DDBJ whole genome shotgun (WGS) entry which is preliminary data.</text>
</comment>
<gene>
    <name evidence="1" type="ORF">AVEN_208611_1</name>
</gene>
<keyword evidence="2" id="KW-1185">Reference proteome</keyword>
<proteinExistence type="predicted"/>
<reference evidence="1 2" key="1">
    <citation type="journal article" date="2019" name="Sci. Rep.">
        <title>Orb-weaving spider Araneus ventricosus genome elucidates the spidroin gene catalogue.</title>
        <authorList>
            <person name="Kono N."/>
            <person name="Nakamura H."/>
            <person name="Ohtoshi R."/>
            <person name="Moran D.A.P."/>
            <person name="Shinohara A."/>
            <person name="Yoshida Y."/>
            <person name="Fujiwara M."/>
            <person name="Mori M."/>
            <person name="Tomita M."/>
            <person name="Arakawa K."/>
        </authorList>
    </citation>
    <scope>NUCLEOTIDE SEQUENCE [LARGE SCALE GENOMIC DNA]</scope>
</reference>
<evidence type="ECO:0000313" key="2">
    <source>
        <dbReference type="Proteomes" id="UP000499080"/>
    </source>
</evidence>
<dbReference type="AlphaFoldDB" id="A0A4Y2PUW8"/>
<organism evidence="1 2">
    <name type="scientific">Araneus ventricosus</name>
    <name type="common">Orbweaver spider</name>
    <name type="synonym">Epeira ventricosa</name>
    <dbReference type="NCBI Taxonomy" id="182803"/>
    <lineage>
        <taxon>Eukaryota</taxon>
        <taxon>Metazoa</taxon>
        <taxon>Ecdysozoa</taxon>
        <taxon>Arthropoda</taxon>
        <taxon>Chelicerata</taxon>
        <taxon>Arachnida</taxon>
        <taxon>Araneae</taxon>
        <taxon>Araneomorphae</taxon>
        <taxon>Entelegynae</taxon>
        <taxon>Araneoidea</taxon>
        <taxon>Araneidae</taxon>
        <taxon>Araneus</taxon>
    </lineage>
</organism>